<dbReference type="AlphaFoldDB" id="A0AAD9RES5"/>
<dbReference type="Gene3D" id="1.10.720.30">
    <property type="entry name" value="SAP domain"/>
    <property type="match status" value="1"/>
</dbReference>
<name>A0AAD9RES5_9HYME</name>
<evidence type="ECO:0000256" key="1">
    <source>
        <dbReference type="SAM" id="MobiDB-lite"/>
    </source>
</evidence>
<feature type="region of interest" description="Disordered" evidence="1">
    <location>
        <begin position="41"/>
        <end position="75"/>
    </location>
</feature>
<evidence type="ECO:0008006" key="4">
    <source>
        <dbReference type="Google" id="ProtNLM"/>
    </source>
</evidence>
<gene>
    <name evidence="2" type="ORF">KPH14_000881</name>
</gene>
<dbReference type="InterPro" id="IPR036361">
    <property type="entry name" value="SAP_dom_sf"/>
</dbReference>
<proteinExistence type="predicted"/>
<keyword evidence="3" id="KW-1185">Reference proteome</keyword>
<reference evidence="2" key="1">
    <citation type="submission" date="2021-08" db="EMBL/GenBank/DDBJ databases">
        <authorList>
            <person name="Misof B."/>
            <person name="Oliver O."/>
            <person name="Podsiadlowski L."/>
            <person name="Donath A."/>
            <person name="Peters R."/>
            <person name="Mayer C."/>
            <person name="Rust J."/>
            <person name="Gunkel S."/>
            <person name="Lesny P."/>
            <person name="Martin S."/>
            <person name="Oeyen J.P."/>
            <person name="Petersen M."/>
            <person name="Panagiotis P."/>
            <person name="Wilbrandt J."/>
            <person name="Tanja T."/>
        </authorList>
    </citation>
    <scope>NUCLEOTIDE SEQUENCE</scope>
    <source>
        <strain evidence="2">GBR_01_08_01A</strain>
        <tissue evidence="2">Thorax + abdomen</tissue>
    </source>
</reference>
<sequence length="89" mass="10035">MSTRTVAELKELLLEKGLPTARTKNETIVRLLDAGFTEENLRKSSSRLNAGEGDAHSLERSAASPQLELPSEMELLRRERDLAEREIQM</sequence>
<comment type="caution">
    <text evidence="2">The sequence shown here is derived from an EMBL/GenBank/DDBJ whole genome shotgun (WGS) entry which is preliminary data.</text>
</comment>
<reference evidence="2" key="2">
    <citation type="journal article" date="2023" name="Commun. Biol.">
        <title>Intrasexual cuticular hydrocarbon dimorphism in a wasp sheds light on hydrocarbon biosynthesis genes in Hymenoptera.</title>
        <authorList>
            <person name="Moris V.C."/>
            <person name="Podsiadlowski L."/>
            <person name="Martin S."/>
            <person name="Oeyen J.P."/>
            <person name="Donath A."/>
            <person name="Petersen M."/>
            <person name="Wilbrandt J."/>
            <person name="Misof B."/>
            <person name="Liedtke D."/>
            <person name="Thamm M."/>
            <person name="Scheiner R."/>
            <person name="Schmitt T."/>
            <person name="Niehuis O."/>
        </authorList>
    </citation>
    <scope>NUCLEOTIDE SEQUENCE</scope>
    <source>
        <strain evidence="2">GBR_01_08_01A</strain>
    </source>
</reference>
<accession>A0AAD9RES5</accession>
<dbReference type="Proteomes" id="UP001258017">
    <property type="component" value="Unassembled WGS sequence"/>
</dbReference>
<organism evidence="2 3">
    <name type="scientific">Odynerus spinipes</name>
    <dbReference type="NCBI Taxonomy" id="1348599"/>
    <lineage>
        <taxon>Eukaryota</taxon>
        <taxon>Metazoa</taxon>
        <taxon>Ecdysozoa</taxon>
        <taxon>Arthropoda</taxon>
        <taxon>Hexapoda</taxon>
        <taxon>Insecta</taxon>
        <taxon>Pterygota</taxon>
        <taxon>Neoptera</taxon>
        <taxon>Endopterygota</taxon>
        <taxon>Hymenoptera</taxon>
        <taxon>Apocrita</taxon>
        <taxon>Aculeata</taxon>
        <taxon>Vespoidea</taxon>
        <taxon>Vespidae</taxon>
        <taxon>Eumeninae</taxon>
        <taxon>Odynerus</taxon>
    </lineage>
</organism>
<evidence type="ECO:0000313" key="2">
    <source>
        <dbReference type="EMBL" id="KAK2578338.1"/>
    </source>
</evidence>
<evidence type="ECO:0000313" key="3">
    <source>
        <dbReference type="Proteomes" id="UP001258017"/>
    </source>
</evidence>
<protein>
    <recommendedName>
        <fullName evidence="4">SAP domain-containing protein</fullName>
    </recommendedName>
</protein>
<dbReference type="EMBL" id="JAIFRP010000409">
    <property type="protein sequence ID" value="KAK2578338.1"/>
    <property type="molecule type" value="Genomic_DNA"/>
</dbReference>